<dbReference type="PANTHER" id="PTHR24399:SF23">
    <property type="entry name" value="C2H2-TYPE DOMAIN-CONTAINING PROTEIN"/>
    <property type="match status" value="1"/>
</dbReference>
<dbReference type="PANTHER" id="PTHR24399">
    <property type="entry name" value="ZINC FINGER AND BTB DOMAIN-CONTAINING"/>
    <property type="match status" value="1"/>
</dbReference>
<evidence type="ECO:0000256" key="8">
    <source>
        <dbReference type="ARBA" id="ARBA00023125"/>
    </source>
</evidence>
<comment type="subcellular location">
    <subcellularLocation>
        <location evidence="1">Nucleus</location>
    </subcellularLocation>
</comment>
<comment type="similarity">
    <text evidence="2">Belongs to the krueppel C2H2-type zinc-finger protein family.</text>
</comment>
<dbReference type="Pfam" id="PF00096">
    <property type="entry name" value="zf-C2H2"/>
    <property type="match status" value="5"/>
</dbReference>
<name>A0A672FP95_SALFA</name>
<keyword evidence="15" id="KW-1185">Reference proteome</keyword>
<feature type="compositionally biased region" description="Basic and acidic residues" evidence="12">
    <location>
        <begin position="156"/>
        <end position="182"/>
    </location>
</feature>
<dbReference type="GO" id="GO:0000978">
    <property type="term" value="F:RNA polymerase II cis-regulatory region sequence-specific DNA binding"/>
    <property type="evidence" value="ECO:0007669"/>
    <property type="project" value="TreeGrafter"/>
</dbReference>
<dbReference type="FunFam" id="3.30.160.60:FF:001506">
    <property type="entry name" value="Zinc finger protein"/>
    <property type="match status" value="1"/>
</dbReference>
<dbReference type="GO" id="GO:0005654">
    <property type="term" value="C:nucleoplasm"/>
    <property type="evidence" value="ECO:0007669"/>
    <property type="project" value="TreeGrafter"/>
</dbReference>
<dbReference type="FunFam" id="3.30.160.60:FF:002343">
    <property type="entry name" value="Zinc finger protein 33A"/>
    <property type="match status" value="1"/>
</dbReference>
<dbReference type="InParanoid" id="A0A672FP95"/>
<feature type="region of interest" description="Disordered" evidence="12">
    <location>
        <begin position="144"/>
        <end position="209"/>
    </location>
</feature>
<dbReference type="FunFam" id="3.30.160.60:FF:000761">
    <property type="entry name" value="Zinc finger protein 449"/>
    <property type="match status" value="1"/>
</dbReference>
<keyword evidence="7" id="KW-0805">Transcription regulation</keyword>
<evidence type="ECO:0000313" key="15">
    <source>
        <dbReference type="Proteomes" id="UP000472267"/>
    </source>
</evidence>
<feature type="domain" description="C2H2-type" evidence="13">
    <location>
        <begin position="379"/>
        <end position="406"/>
    </location>
</feature>
<keyword evidence="8" id="KW-0238">DNA-binding</keyword>
<dbReference type="AlphaFoldDB" id="A0A672FP95"/>
<evidence type="ECO:0000256" key="2">
    <source>
        <dbReference type="ARBA" id="ARBA00006991"/>
    </source>
</evidence>
<dbReference type="FunFam" id="3.30.160.60:FF:000176">
    <property type="entry name" value="zinc finger protein 70"/>
    <property type="match status" value="1"/>
</dbReference>
<dbReference type="PROSITE" id="PS50157">
    <property type="entry name" value="ZINC_FINGER_C2H2_2"/>
    <property type="match status" value="5"/>
</dbReference>
<proteinExistence type="inferred from homology"/>
<keyword evidence="3" id="KW-0479">Metal-binding</keyword>
<feature type="domain" description="C2H2-type" evidence="13">
    <location>
        <begin position="435"/>
        <end position="460"/>
    </location>
</feature>
<evidence type="ECO:0000259" key="13">
    <source>
        <dbReference type="PROSITE" id="PS50157"/>
    </source>
</evidence>
<dbReference type="PROSITE" id="PS00028">
    <property type="entry name" value="ZINC_FINGER_C2H2_1"/>
    <property type="match status" value="4"/>
</dbReference>
<dbReference type="InterPro" id="IPR036236">
    <property type="entry name" value="Znf_C2H2_sf"/>
</dbReference>
<dbReference type="Proteomes" id="UP000472267">
    <property type="component" value="Chromosome 9"/>
</dbReference>
<keyword evidence="10" id="KW-0539">Nucleus</keyword>
<dbReference type="SMART" id="SM00355">
    <property type="entry name" value="ZnF_C2H2"/>
    <property type="match status" value="5"/>
</dbReference>
<evidence type="ECO:0000256" key="3">
    <source>
        <dbReference type="ARBA" id="ARBA00022723"/>
    </source>
</evidence>
<dbReference type="OrthoDB" id="9411774at2759"/>
<evidence type="ECO:0000256" key="1">
    <source>
        <dbReference type="ARBA" id="ARBA00004123"/>
    </source>
</evidence>
<feature type="domain" description="C2H2-type" evidence="13">
    <location>
        <begin position="351"/>
        <end position="378"/>
    </location>
</feature>
<dbReference type="RefSeq" id="XP_029955219.1">
    <property type="nucleotide sequence ID" value="XM_030099359.1"/>
</dbReference>
<reference evidence="14" key="1">
    <citation type="submission" date="2019-06" db="EMBL/GenBank/DDBJ databases">
        <authorList>
            <consortium name="Wellcome Sanger Institute Data Sharing"/>
        </authorList>
    </citation>
    <scope>NUCLEOTIDE SEQUENCE [LARGE SCALE GENOMIC DNA]</scope>
</reference>
<evidence type="ECO:0000256" key="5">
    <source>
        <dbReference type="ARBA" id="ARBA00022771"/>
    </source>
</evidence>
<evidence type="ECO:0000256" key="4">
    <source>
        <dbReference type="ARBA" id="ARBA00022737"/>
    </source>
</evidence>
<reference evidence="14" key="3">
    <citation type="submission" date="2025-09" db="UniProtKB">
        <authorList>
            <consortium name="Ensembl"/>
        </authorList>
    </citation>
    <scope>IDENTIFICATION</scope>
</reference>
<accession>A0A672FP95</accession>
<dbReference type="InterPro" id="IPR013087">
    <property type="entry name" value="Znf_C2H2_type"/>
</dbReference>
<evidence type="ECO:0000256" key="6">
    <source>
        <dbReference type="ARBA" id="ARBA00022833"/>
    </source>
</evidence>
<dbReference type="GeneID" id="115394136"/>
<feature type="compositionally biased region" description="Acidic residues" evidence="12">
    <location>
        <begin position="190"/>
        <end position="204"/>
    </location>
</feature>
<dbReference type="FunFam" id="3.30.160.60:FF:001119">
    <property type="entry name" value="zinc finger protein 408"/>
    <property type="match status" value="1"/>
</dbReference>
<dbReference type="GO" id="GO:0001227">
    <property type="term" value="F:DNA-binding transcription repressor activity, RNA polymerase II-specific"/>
    <property type="evidence" value="ECO:0007669"/>
    <property type="project" value="TreeGrafter"/>
</dbReference>
<protein>
    <submittedName>
        <fullName evidence="14">Zinc finger protein 287-like</fullName>
    </submittedName>
</protein>
<sequence length="464" mass="54430">MSSVQALREFIKQRLTAAAGEIFTVFQQTIVQFEEEIYRQRKLLEINWKSQINFHRTESPQQHNGNQQTSSNHSVRDLTTQRLTAAAEEIFTLFQPTVVQYEEEIGRQRRMLEINWNPQIKLHRAELQQDHDCREEQLFKQETNYSLGQDEPEPLQIKDEPESPHIKEEPEPEQIKEEKEEPGLGQFKEEQEEPESSQIEEGEELSTSQKGERFILKFESETFQVPSVEDQSDLSEAEVPETEQFLSQDSEVHHVKRHIDSESTGNAKLKKLNMFHRNSVNNFHVSEKQAECEKLLFEEMCDKTDNKKHQLCQKVRMVTDEKILCETCGKSFSQPSHLLVHMRSHTGEKPHSCETCGRTFSQPSHLLVHKRIDTGEKPHSCETCGKSFSRQSHLLFHKRIHTGEKPHSCETCDKCFRRQSDLLRHLRTHTGERPYSCEKCDKSFSRQSHLMRHMKSQKHSHFFL</sequence>
<organism evidence="14 15">
    <name type="scientific">Salarias fasciatus</name>
    <name type="common">Jewelled blenny</name>
    <name type="synonym">Blennius fasciatus</name>
    <dbReference type="NCBI Taxonomy" id="181472"/>
    <lineage>
        <taxon>Eukaryota</taxon>
        <taxon>Metazoa</taxon>
        <taxon>Chordata</taxon>
        <taxon>Craniata</taxon>
        <taxon>Vertebrata</taxon>
        <taxon>Euteleostomi</taxon>
        <taxon>Actinopterygii</taxon>
        <taxon>Neopterygii</taxon>
        <taxon>Teleostei</taxon>
        <taxon>Neoteleostei</taxon>
        <taxon>Acanthomorphata</taxon>
        <taxon>Ovalentaria</taxon>
        <taxon>Blenniimorphae</taxon>
        <taxon>Blenniiformes</taxon>
        <taxon>Blennioidei</taxon>
        <taxon>Blenniidae</taxon>
        <taxon>Salariinae</taxon>
        <taxon>Salarias</taxon>
    </lineage>
</organism>
<feature type="domain" description="C2H2-type" evidence="13">
    <location>
        <begin position="323"/>
        <end position="350"/>
    </location>
</feature>
<evidence type="ECO:0000256" key="7">
    <source>
        <dbReference type="ARBA" id="ARBA00023015"/>
    </source>
</evidence>
<keyword evidence="9" id="KW-0804">Transcription</keyword>
<evidence type="ECO:0000256" key="12">
    <source>
        <dbReference type="SAM" id="MobiDB-lite"/>
    </source>
</evidence>
<evidence type="ECO:0000313" key="14">
    <source>
        <dbReference type="Ensembl" id="ENSSFAP00005008518.1"/>
    </source>
</evidence>
<feature type="domain" description="C2H2-type" evidence="13">
    <location>
        <begin position="407"/>
        <end position="434"/>
    </location>
</feature>
<evidence type="ECO:0000256" key="10">
    <source>
        <dbReference type="ARBA" id="ARBA00023242"/>
    </source>
</evidence>
<gene>
    <name evidence="14" type="primary">LOC115394136</name>
</gene>
<dbReference type="Ensembl" id="ENSSFAT00005008932.1">
    <property type="protein sequence ID" value="ENSSFAP00005008518.1"/>
    <property type="gene ID" value="ENSSFAG00005004957.1"/>
</dbReference>
<reference evidence="14" key="2">
    <citation type="submission" date="2025-08" db="UniProtKB">
        <authorList>
            <consortium name="Ensembl"/>
        </authorList>
    </citation>
    <scope>IDENTIFICATION</scope>
</reference>
<dbReference type="SUPFAM" id="SSF57667">
    <property type="entry name" value="beta-beta-alpha zinc fingers"/>
    <property type="match status" value="3"/>
</dbReference>
<keyword evidence="6" id="KW-0862">Zinc</keyword>
<keyword evidence="5 11" id="KW-0863">Zinc-finger</keyword>
<keyword evidence="4" id="KW-0677">Repeat</keyword>
<evidence type="ECO:0000256" key="11">
    <source>
        <dbReference type="PROSITE-ProRule" id="PRU00042"/>
    </source>
</evidence>
<dbReference type="OMA" id="INFHRTE"/>
<dbReference type="Gene3D" id="3.30.160.60">
    <property type="entry name" value="Classic Zinc Finger"/>
    <property type="match status" value="5"/>
</dbReference>
<dbReference type="GO" id="GO:0008270">
    <property type="term" value="F:zinc ion binding"/>
    <property type="evidence" value="ECO:0007669"/>
    <property type="project" value="UniProtKB-KW"/>
</dbReference>
<evidence type="ECO:0000256" key="9">
    <source>
        <dbReference type="ARBA" id="ARBA00023163"/>
    </source>
</evidence>